<dbReference type="RefSeq" id="WP_014471907.1">
    <property type="nucleotide sequence ID" value="NC_014551.1"/>
</dbReference>
<dbReference type="GO" id="GO:0016853">
    <property type="term" value="F:isomerase activity"/>
    <property type="evidence" value="ECO:0007669"/>
    <property type="project" value="UniProtKB-KW"/>
</dbReference>
<dbReference type="Gene3D" id="3.40.50.720">
    <property type="entry name" value="NAD(P)-binding Rossmann-like Domain"/>
    <property type="match status" value="1"/>
</dbReference>
<evidence type="ECO:0000313" key="4">
    <source>
        <dbReference type="Proteomes" id="UP000006562"/>
    </source>
</evidence>
<dbReference type="PANTHER" id="PTHR43318">
    <property type="entry name" value="UDP-N-ACETYLGLUCOSAMINE 4,6-DEHYDRATASE"/>
    <property type="match status" value="1"/>
</dbReference>
<dbReference type="EMBL" id="FN597644">
    <property type="protein sequence ID" value="CBI43189.1"/>
    <property type="molecule type" value="Genomic_DNA"/>
</dbReference>
<dbReference type="EC" id="5.1.3.-" evidence="3"/>
<reference evidence="3 4" key="1">
    <citation type="journal article" date="2011" name="Int. J. Syst. Evol. Microbiol.">
        <title>Relationship of Bacillus amyloliquefaciens clades associated with strains DSM 7T and FZB42T: a proposal for Bacillus amyloliquefaciens subsp. amyloliquefaciens subsp. nov. and Bacillus amyloliquefaciens subsp. plantarum subsp. nov. based on complete genome sequence comparisons.</title>
        <authorList>
            <person name="Borriss R."/>
            <person name="Chen X.H."/>
            <person name="Rueckert C."/>
            <person name="Blom J."/>
            <person name="Becker A."/>
            <person name="Baumgarth B."/>
            <person name="Fan B."/>
            <person name="Pukall R."/>
            <person name="Schumann P."/>
            <person name="Sproer C."/>
            <person name="Junge H."/>
            <person name="Vater J."/>
            <person name="Puhler A."/>
            <person name="Klenk H.P."/>
        </authorList>
    </citation>
    <scope>NUCLEOTIDE SEQUENCE [LARGE SCALE GENOMIC DNA]</scope>
    <source>
        <strain evidence="4">DSM 7</strain>
    </source>
</reference>
<dbReference type="AlphaFoldDB" id="A0A9P1JHP2"/>
<dbReference type="SMR" id="A0A9P1JHP2"/>
<dbReference type="PANTHER" id="PTHR43318:SF2">
    <property type="entry name" value="UDP-N-ACETYLGLUCOSAMINE 4,6-DEHYDRATASE (INVERTING)"/>
    <property type="match status" value="1"/>
</dbReference>
<organism evidence="3 4">
    <name type="scientific">Bacillus amyloliquefaciens (strain ATCC 23350 / DSM 7 / BCRC 11601 / CCUG 28519 / NBRC 15535 / NRRL B-14393 / F)</name>
    <dbReference type="NCBI Taxonomy" id="692420"/>
    <lineage>
        <taxon>Bacteria</taxon>
        <taxon>Bacillati</taxon>
        <taxon>Bacillota</taxon>
        <taxon>Bacilli</taxon>
        <taxon>Bacillales</taxon>
        <taxon>Bacillaceae</taxon>
        <taxon>Bacillus</taxon>
        <taxon>Bacillus amyloliquefaciens group</taxon>
    </lineage>
</organism>
<feature type="domain" description="Polysaccharide biosynthesis protein CapD-like" evidence="2">
    <location>
        <begin position="18"/>
        <end position="140"/>
    </location>
</feature>
<comment type="similarity">
    <text evidence="1">Belongs to the polysaccharide synthase family.</text>
</comment>
<dbReference type="Pfam" id="PF02719">
    <property type="entry name" value="Polysacc_synt_2"/>
    <property type="match status" value="1"/>
</dbReference>
<gene>
    <name evidence="3" type="primary">yodU</name>
    <name evidence="3" type="ordered locus">BAMF_2063</name>
</gene>
<evidence type="ECO:0000256" key="1">
    <source>
        <dbReference type="ARBA" id="ARBA00007430"/>
    </source>
</evidence>
<accession>A0A9P1JHP2</accession>
<dbReference type="InterPro" id="IPR003869">
    <property type="entry name" value="Polysac_CapD-like"/>
</dbReference>
<keyword evidence="4" id="KW-1185">Reference proteome</keyword>
<protein>
    <submittedName>
        <fullName evidence="3">Capsular polysaccharide biosynthesis enzyme N-terminal part of YpqP</fullName>
        <ecNumber evidence="3">5.1.3.-</ecNumber>
    </submittedName>
</protein>
<dbReference type="SUPFAM" id="SSF51735">
    <property type="entry name" value="NAD(P)-binding Rossmann-fold domains"/>
    <property type="match status" value="1"/>
</dbReference>
<dbReference type="Proteomes" id="UP000006562">
    <property type="component" value="Chromosome"/>
</dbReference>
<dbReference type="InterPro" id="IPR051203">
    <property type="entry name" value="Polysaccharide_Synthase-Rel"/>
</dbReference>
<sequence length="155" mass="17403">MPKQQAVELKPFFHDKTVLVTGGTGSIGSQIVKRLLLLTPKEVIVFSKDDSKQYVMKQKYADEKRLSFVLGDVRDYRRVNQVMKGVDIVFHAAALKQVPTCEDHPFEAIQTNLIGGQNVAEAALLQEVTHVINISTDKTVFLDMNDKTNKKKGLF</sequence>
<evidence type="ECO:0000313" key="3">
    <source>
        <dbReference type="EMBL" id="CBI43189.1"/>
    </source>
</evidence>
<dbReference type="KEGG" id="bao:BAMF_2063"/>
<reference evidence="4" key="2">
    <citation type="journal article" date="2011" name="J. Biotechnol.">
        <title>Genome sequence of B. amyloliquefaciens type strain DSM7(T) reveals differences to plant-associated B. amyloliquefaciens FZB42.</title>
        <authorList>
            <person name="Ruckert C."/>
            <person name="Blom J."/>
            <person name="Chen X."/>
            <person name="Reva O."/>
            <person name="Borriss R."/>
        </authorList>
    </citation>
    <scope>NUCLEOTIDE SEQUENCE [LARGE SCALE GENOMIC DNA]</scope>
    <source>
        <strain evidence="4">DSM 7</strain>
    </source>
</reference>
<name>A0A9P1JHP2_BACAS</name>
<dbReference type="InterPro" id="IPR036291">
    <property type="entry name" value="NAD(P)-bd_dom_sf"/>
</dbReference>
<keyword evidence="3" id="KW-0413">Isomerase</keyword>
<evidence type="ECO:0000259" key="2">
    <source>
        <dbReference type="Pfam" id="PF02719"/>
    </source>
</evidence>
<proteinExistence type="inferred from homology"/>